<comment type="caution">
    <text evidence="6">The sequence shown here is derived from an EMBL/GenBank/DDBJ whole genome shotgun (WGS) entry which is preliminary data.</text>
</comment>
<dbReference type="InterPro" id="IPR006665">
    <property type="entry name" value="OmpA-like"/>
</dbReference>
<comment type="subcellular location">
    <subcellularLocation>
        <location evidence="1">Cell outer membrane</location>
    </subcellularLocation>
</comment>
<reference evidence="6" key="1">
    <citation type="submission" date="2023-07" db="EMBL/GenBank/DDBJ databases">
        <title>The genome sequence of Rhodocytophaga aerolata KACC 12507.</title>
        <authorList>
            <person name="Zhang X."/>
        </authorList>
    </citation>
    <scope>NUCLEOTIDE SEQUENCE</scope>
    <source>
        <strain evidence="6">KACC 12507</strain>
    </source>
</reference>
<name>A0ABT8R597_9BACT</name>
<dbReference type="InterPro" id="IPR049804">
    <property type="entry name" value="Choice_anch_L"/>
</dbReference>
<evidence type="ECO:0000256" key="4">
    <source>
        <dbReference type="PROSITE-ProRule" id="PRU00473"/>
    </source>
</evidence>
<dbReference type="SUPFAM" id="SSF103088">
    <property type="entry name" value="OmpA-like"/>
    <property type="match status" value="1"/>
</dbReference>
<dbReference type="Gene3D" id="3.30.1330.60">
    <property type="entry name" value="OmpA-like domain"/>
    <property type="match status" value="1"/>
</dbReference>
<dbReference type="InterPro" id="IPR050330">
    <property type="entry name" value="Bact_OuterMem_StrucFunc"/>
</dbReference>
<dbReference type="PANTHER" id="PTHR30329:SF21">
    <property type="entry name" value="LIPOPROTEIN YIAD-RELATED"/>
    <property type="match status" value="1"/>
</dbReference>
<dbReference type="Proteomes" id="UP001168528">
    <property type="component" value="Unassembled WGS sequence"/>
</dbReference>
<dbReference type="RefSeq" id="WP_302038072.1">
    <property type="nucleotide sequence ID" value="NZ_JAUKPO010000006.1"/>
</dbReference>
<gene>
    <name evidence="6" type="ORF">Q0590_13465</name>
</gene>
<evidence type="ECO:0000313" key="6">
    <source>
        <dbReference type="EMBL" id="MDO1447272.1"/>
    </source>
</evidence>
<evidence type="ECO:0000259" key="5">
    <source>
        <dbReference type="PROSITE" id="PS51123"/>
    </source>
</evidence>
<organism evidence="6 7">
    <name type="scientific">Rhodocytophaga aerolata</name>
    <dbReference type="NCBI Taxonomy" id="455078"/>
    <lineage>
        <taxon>Bacteria</taxon>
        <taxon>Pseudomonadati</taxon>
        <taxon>Bacteroidota</taxon>
        <taxon>Cytophagia</taxon>
        <taxon>Cytophagales</taxon>
        <taxon>Rhodocytophagaceae</taxon>
        <taxon>Rhodocytophaga</taxon>
    </lineage>
</organism>
<dbReference type="CDD" id="cd07185">
    <property type="entry name" value="OmpA_C-like"/>
    <property type="match status" value="1"/>
</dbReference>
<dbReference type="PANTHER" id="PTHR30329">
    <property type="entry name" value="STATOR ELEMENT OF FLAGELLAR MOTOR COMPLEX"/>
    <property type="match status" value="1"/>
</dbReference>
<dbReference type="NCBIfam" id="NF038133">
    <property type="entry name" value="choice_anch_L"/>
    <property type="match status" value="1"/>
</dbReference>
<keyword evidence="2 4" id="KW-0472">Membrane</keyword>
<feature type="domain" description="OmpA-like" evidence="5">
    <location>
        <begin position="310"/>
        <end position="425"/>
    </location>
</feature>
<dbReference type="PROSITE" id="PS51123">
    <property type="entry name" value="OMPA_2"/>
    <property type="match status" value="1"/>
</dbReference>
<dbReference type="PRINTS" id="PR01021">
    <property type="entry name" value="OMPADOMAIN"/>
</dbReference>
<dbReference type="Pfam" id="PF00691">
    <property type="entry name" value="OmpA"/>
    <property type="match status" value="1"/>
</dbReference>
<keyword evidence="7" id="KW-1185">Reference proteome</keyword>
<protein>
    <submittedName>
        <fullName evidence="6">OmpA family protein</fullName>
    </submittedName>
</protein>
<accession>A0ABT8R597</accession>
<evidence type="ECO:0000256" key="2">
    <source>
        <dbReference type="ARBA" id="ARBA00023136"/>
    </source>
</evidence>
<dbReference type="InterPro" id="IPR036737">
    <property type="entry name" value="OmpA-like_sf"/>
</dbReference>
<proteinExistence type="predicted"/>
<evidence type="ECO:0000256" key="1">
    <source>
        <dbReference type="ARBA" id="ARBA00004442"/>
    </source>
</evidence>
<evidence type="ECO:0000256" key="3">
    <source>
        <dbReference type="ARBA" id="ARBA00023237"/>
    </source>
</evidence>
<dbReference type="InterPro" id="IPR006664">
    <property type="entry name" value="OMP_bac"/>
</dbReference>
<evidence type="ECO:0000313" key="7">
    <source>
        <dbReference type="Proteomes" id="UP001168528"/>
    </source>
</evidence>
<sequence>MQQLLVVFISLLCATAGICQMQIDTSHTIEHLVNEVLLGEGVVAGNIRYTGARHAIGTFTDSTRMLSINNGILLTSGSALVSTGPNKFTDMQFVNKTPGYAKLEGIANGRTHDAAILAFDFITSAENLSFDFIFASEEYTEYVGSKFNDVFAFFINGPGLADVNLAVLPKTQVPVTINSINYKKNKKYYVDNPTETYHEAIVYDVRKKATVKNKNYGKAKALPQYNIQYDGFTTLLQAACKVVPGELYRIEIAIADVSDYSLDSGVYLAGHSFKSTGDKIIPITNPFQPMPLPTDTLVAEVPPMPEIPVATVVSTLPATSVEFLFDTYSLTDSATSVLEQYYHILKKYPQAMLEITGHTDSMGTDVYNDMLSQNRALSVARYLKQLGIPEKNIHVSYSGEKRPVASNETTEGRARNRRVELIIQQ</sequence>
<dbReference type="EMBL" id="JAUKPO010000006">
    <property type="protein sequence ID" value="MDO1447272.1"/>
    <property type="molecule type" value="Genomic_DNA"/>
</dbReference>
<keyword evidence="3" id="KW-0998">Cell outer membrane</keyword>